<protein>
    <submittedName>
        <fullName evidence="2">Putative secreted protein</fullName>
    </submittedName>
</protein>
<dbReference type="VEuPathDB" id="VectorBase:ADAR2_000914"/>
<dbReference type="VEuPathDB" id="VectorBase:ADAC007297"/>
<feature type="chain" id="PRO_5015005757" evidence="1">
    <location>
        <begin position="20"/>
        <end position="505"/>
    </location>
</feature>
<name>A0A2M4DQH7_ANODA</name>
<evidence type="ECO:0000256" key="1">
    <source>
        <dbReference type="SAM" id="SignalP"/>
    </source>
</evidence>
<sequence>MNRPALVVGILCLLQGALADPRPDFGVLPTIPVSATVNMSFVAVLVEVNVITNLPLNATLQLSNVKLQAVYNMLQTVLNQTTTLSSAFKYHELFTVDNGTALAFANILTPIDNMVFYIQNTSLTDVIAPLNTTTQYQGIIDELLDEFGRLALGLVQQKAELLAVKASLDSAVAANGNSTTLTATQLATYLKSAAVYKLVRATNRVRAYLPVITYSLETIYENLIEADNFIDFLQAEVDAIASGNATDYGAAYKVSSDAVELKVSTGITASLNVSVNLNTTLSAITNFTSTANASTILTQLNTLAGKNTSALAATLKTEFNNTVVALRNLVASNSRAVNVTTDPNIQTLIDVLLGNNKGYGRYCYHKYNALMSGLFENGLDAGFECTDKEAERLRNLQGVITALLVQIGFDTDEVTAQVTLCAGLPAAQASSCVASVAGYYVDLFAATSQKIDALYTFVTKEAIASRNRVLICFALSYFQLAGGDASLISSNVLACSRDGPAGTTE</sequence>
<organism evidence="2">
    <name type="scientific">Anopheles darlingi</name>
    <name type="common">Mosquito</name>
    <dbReference type="NCBI Taxonomy" id="43151"/>
    <lineage>
        <taxon>Eukaryota</taxon>
        <taxon>Metazoa</taxon>
        <taxon>Ecdysozoa</taxon>
        <taxon>Arthropoda</taxon>
        <taxon>Hexapoda</taxon>
        <taxon>Insecta</taxon>
        <taxon>Pterygota</taxon>
        <taxon>Neoptera</taxon>
        <taxon>Endopterygota</taxon>
        <taxon>Diptera</taxon>
        <taxon>Nematocera</taxon>
        <taxon>Culicoidea</taxon>
        <taxon>Culicidae</taxon>
        <taxon>Anophelinae</taxon>
        <taxon>Anopheles</taxon>
    </lineage>
</organism>
<dbReference type="AlphaFoldDB" id="A0A2M4DQH7"/>
<reference evidence="2" key="1">
    <citation type="submission" date="2018-01" db="EMBL/GenBank/DDBJ databases">
        <title>An insight into the sialome of Amazonian anophelines.</title>
        <authorList>
            <person name="Ribeiro J.M."/>
            <person name="Scarpassa V."/>
            <person name="Calvo E."/>
        </authorList>
    </citation>
    <scope>NUCLEOTIDE SEQUENCE</scope>
</reference>
<feature type="signal peptide" evidence="1">
    <location>
        <begin position="1"/>
        <end position="19"/>
    </location>
</feature>
<dbReference type="EMBL" id="GGFL01015642">
    <property type="protein sequence ID" value="MBW79820.1"/>
    <property type="molecule type" value="Transcribed_RNA"/>
</dbReference>
<proteinExistence type="predicted"/>
<keyword evidence="1" id="KW-0732">Signal</keyword>
<accession>A0A2M4DQH7</accession>
<evidence type="ECO:0000313" key="2">
    <source>
        <dbReference type="EMBL" id="MBW79820.1"/>
    </source>
</evidence>